<comment type="caution">
    <text evidence="2">The sequence shown here is derived from an EMBL/GenBank/DDBJ whole genome shotgun (WGS) entry which is preliminary data.</text>
</comment>
<organism evidence="2 3">
    <name type="scientific">Prescottella soli</name>
    <dbReference type="NCBI Taxonomy" id="1543852"/>
    <lineage>
        <taxon>Bacteria</taxon>
        <taxon>Bacillati</taxon>
        <taxon>Actinomycetota</taxon>
        <taxon>Actinomycetes</taxon>
        <taxon>Mycobacteriales</taxon>
        <taxon>Nocardiaceae</taxon>
        <taxon>Prescottella</taxon>
    </lineage>
</organism>
<name>A0ABW9FUA6_9NOCA</name>
<evidence type="ECO:0000313" key="2">
    <source>
        <dbReference type="EMBL" id="MFM1729181.1"/>
    </source>
</evidence>
<dbReference type="Proteomes" id="UP001629744">
    <property type="component" value="Unassembled WGS sequence"/>
</dbReference>
<sequence length="193" mass="20254">MLAPRMRRVALVSILIGVVVGGIVAIFANPLIALAVGAVIGLPTAVSALLATRRRIWLEGNTLHSSNGVRRRRVDVAQAATVEFVVRSARISQVAIRVGDARAAQSVPLALYAAGGGRELDVLGLRRLADALSASELVPAVAAASVLIEQLRAEARGAGLEERPLYRAVELIRDAGRVPQTTLTDQEVASLSS</sequence>
<gene>
    <name evidence="2" type="ORF">ABEU19_002688</name>
</gene>
<evidence type="ECO:0000313" key="3">
    <source>
        <dbReference type="Proteomes" id="UP001629744"/>
    </source>
</evidence>
<keyword evidence="1" id="KW-0812">Transmembrane</keyword>
<dbReference type="EMBL" id="JBDLNU010000003">
    <property type="protein sequence ID" value="MFM1729181.1"/>
    <property type="molecule type" value="Genomic_DNA"/>
</dbReference>
<evidence type="ECO:0000256" key="1">
    <source>
        <dbReference type="SAM" id="Phobius"/>
    </source>
</evidence>
<proteinExistence type="predicted"/>
<dbReference type="RefSeq" id="WP_348611229.1">
    <property type="nucleotide sequence ID" value="NZ_CP157276.1"/>
</dbReference>
<accession>A0ABW9FUA6</accession>
<keyword evidence="3" id="KW-1185">Reference proteome</keyword>
<feature type="transmembrane region" description="Helical" evidence="1">
    <location>
        <begin position="31"/>
        <end position="51"/>
    </location>
</feature>
<keyword evidence="1" id="KW-0472">Membrane</keyword>
<keyword evidence="1" id="KW-1133">Transmembrane helix</keyword>
<reference evidence="2 3" key="1">
    <citation type="submission" date="2023-11" db="EMBL/GenBank/DDBJ databases">
        <authorList>
            <person name="Val-Calvo J."/>
            <person name="Scortti M."/>
            <person name="Vazquez-Boland J."/>
        </authorList>
    </citation>
    <scope>NUCLEOTIDE SEQUENCE [LARGE SCALE GENOMIC DNA]</scope>
    <source>
        <strain evidence="2 3">DSM 46662</strain>
    </source>
</reference>
<protein>
    <submittedName>
        <fullName evidence="2">Uncharacterized protein</fullName>
    </submittedName>
</protein>